<comment type="caution">
    <text evidence="3">The sequence shown here is derived from an EMBL/GenBank/DDBJ whole genome shotgun (WGS) entry which is preliminary data.</text>
</comment>
<dbReference type="AlphaFoldDB" id="A0A4R2CGG0"/>
<feature type="compositionally biased region" description="Basic and acidic residues" evidence="1">
    <location>
        <begin position="1"/>
        <end position="29"/>
    </location>
</feature>
<keyword evidence="2" id="KW-0812">Transmembrane</keyword>
<reference evidence="3 4" key="1">
    <citation type="submission" date="2019-03" db="EMBL/GenBank/DDBJ databases">
        <title>Genomic Encyclopedia of Type Strains, Phase IV (KMG-IV): sequencing the most valuable type-strain genomes for metagenomic binning, comparative biology and taxonomic classification.</title>
        <authorList>
            <person name="Goeker M."/>
        </authorList>
    </citation>
    <scope>NUCLEOTIDE SEQUENCE [LARGE SCALE GENOMIC DNA]</scope>
    <source>
        <strain evidence="3 4">DSM 18401</strain>
    </source>
</reference>
<feature type="region of interest" description="Disordered" evidence="1">
    <location>
        <begin position="1"/>
        <end position="36"/>
    </location>
</feature>
<evidence type="ECO:0000313" key="4">
    <source>
        <dbReference type="Proteomes" id="UP000295351"/>
    </source>
</evidence>
<feature type="compositionally biased region" description="Polar residues" evidence="1">
    <location>
        <begin position="105"/>
        <end position="116"/>
    </location>
</feature>
<dbReference type="EMBL" id="SLVX01000016">
    <property type="protein sequence ID" value="TCN39987.1"/>
    <property type="molecule type" value="Genomic_DNA"/>
</dbReference>
<feature type="transmembrane region" description="Helical" evidence="2">
    <location>
        <begin position="36"/>
        <end position="55"/>
    </location>
</feature>
<evidence type="ECO:0000256" key="1">
    <source>
        <dbReference type="SAM" id="MobiDB-lite"/>
    </source>
</evidence>
<accession>A0A4R2CGG0</accession>
<protein>
    <submittedName>
        <fullName evidence="3">Uncharacterized protein</fullName>
    </submittedName>
</protein>
<organism evidence="3 4">
    <name type="scientific">Shinella granuli</name>
    <dbReference type="NCBI Taxonomy" id="323621"/>
    <lineage>
        <taxon>Bacteria</taxon>
        <taxon>Pseudomonadati</taxon>
        <taxon>Pseudomonadota</taxon>
        <taxon>Alphaproteobacteria</taxon>
        <taxon>Hyphomicrobiales</taxon>
        <taxon>Rhizobiaceae</taxon>
        <taxon>Shinella</taxon>
    </lineage>
</organism>
<feature type="region of interest" description="Disordered" evidence="1">
    <location>
        <begin position="63"/>
        <end position="123"/>
    </location>
</feature>
<name>A0A4R2CGG0_SHIGR</name>
<keyword evidence="2" id="KW-0472">Membrane</keyword>
<proteinExistence type="predicted"/>
<evidence type="ECO:0000256" key="2">
    <source>
        <dbReference type="SAM" id="Phobius"/>
    </source>
</evidence>
<evidence type="ECO:0000313" key="3">
    <source>
        <dbReference type="EMBL" id="TCN39987.1"/>
    </source>
</evidence>
<feature type="compositionally biased region" description="Polar residues" evidence="1">
    <location>
        <begin position="67"/>
        <end position="84"/>
    </location>
</feature>
<dbReference type="Proteomes" id="UP000295351">
    <property type="component" value="Unassembled WGS sequence"/>
</dbReference>
<sequence>MTHQQDERGDPLTRTHDPARKDYAARETRQGGLGRPVLKVLGISLALAFLVWGAVEIWGESADPTVDTEQTSSTSDGTQTPTQDTIDDSVPGGGETVPTDRDPNADSSTGGQSQRVTPDGTGN</sequence>
<keyword evidence="4" id="KW-1185">Reference proteome</keyword>
<keyword evidence="2" id="KW-1133">Transmembrane helix</keyword>
<dbReference type="RefSeq" id="WP_133035668.1">
    <property type="nucleotide sequence ID" value="NZ_BAABEI010000002.1"/>
</dbReference>
<gene>
    <name evidence="3" type="ORF">EV665_11670</name>
</gene>